<dbReference type="AlphaFoldDB" id="A0A3N5C0L1"/>
<comment type="subcellular location">
    <subcellularLocation>
        <location evidence="1">Cell membrane</location>
        <topology evidence="1">Multi-pass membrane protein</topology>
    </subcellularLocation>
</comment>
<keyword evidence="18" id="KW-0460">Magnesium</keyword>
<comment type="caution">
    <text evidence="20">The sequence shown here is derived from an EMBL/GenBank/DDBJ whole genome shotgun (WGS) entry which is preliminary data.</text>
</comment>
<feature type="binding site" evidence="16">
    <location>
        <begin position="39"/>
        <end position="42"/>
    </location>
    <ligand>
        <name>substrate</name>
    </ligand>
</feature>
<evidence type="ECO:0000256" key="16">
    <source>
        <dbReference type="PIRSR" id="PIRSR600829-2"/>
    </source>
</evidence>
<keyword evidence="9 17" id="KW-0067">ATP-binding</keyword>
<evidence type="ECO:0000313" key="21">
    <source>
        <dbReference type="Proteomes" id="UP000276443"/>
    </source>
</evidence>
<dbReference type="InterPro" id="IPR033717">
    <property type="entry name" value="UDPK"/>
</dbReference>
<accession>A0A3N5C0L1</accession>
<evidence type="ECO:0000256" key="1">
    <source>
        <dbReference type="ARBA" id="ARBA00004651"/>
    </source>
</evidence>
<dbReference type="PANTHER" id="PTHR34299:SF1">
    <property type="entry name" value="DIACYLGLYCEROL KINASE"/>
    <property type="match status" value="1"/>
</dbReference>
<keyword evidence="14" id="KW-1208">Phospholipid metabolism</keyword>
<dbReference type="Proteomes" id="UP000276443">
    <property type="component" value="Unassembled WGS sequence"/>
</dbReference>
<keyword evidence="21" id="KW-1185">Reference proteome</keyword>
<keyword evidence="10 19" id="KW-1133">Transmembrane helix</keyword>
<keyword evidence="18" id="KW-0479">Metal-binding</keyword>
<dbReference type="PANTHER" id="PTHR34299">
    <property type="entry name" value="DIACYLGLYCEROL KINASE"/>
    <property type="match status" value="1"/>
</dbReference>
<evidence type="ECO:0000256" key="19">
    <source>
        <dbReference type="SAM" id="Phobius"/>
    </source>
</evidence>
<evidence type="ECO:0000256" key="4">
    <source>
        <dbReference type="ARBA" id="ARBA00022516"/>
    </source>
</evidence>
<comment type="similarity">
    <text evidence="2">Belongs to the bacterial diacylglycerol kinase family.</text>
</comment>
<dbReference type="GO" id="GO:0016301">
    <property type="term" value="F:kinase activity"/>
    <property type="evidence" value="ECO:0007669"/>
    <property type="project" value="UniProtKB-KW"/>
</dbReference>
<feature type="binding site" evidence="16">
    <location>
        <position position="61"/>
    </location>
    <ligand>
        <name>substrate</name>
    </ligand>
</feature>
<protein>
    <submittedName>
        <fullName evidence="20">Undecaprenol kinase/diacylglycerol kinase (ATP)</fullName>
    </submittedName>
</protein>
<comment type="cofactor">
    <cofactor evidence="18">
        <name>Mg(2+)</name>
        <dbReference type="ChEBI" id="CHEBI:18420"/>
    </cofactor>
    <text evidence="18">Mn(2+), Zn(2+), Cd(2+) and Co(2+) support activity to lesser extents.</text>
</comment>
<evidence type="ECO:0000256" key="2">
    <source>
        <dbReference type="ARBA" id="ARBA00005967"/>
    </source>
</evidence>
<proteinExistence type="inferred from homology"/>
<evidence type="ECO:0000256" key="14">
    <source>
        <dbReference type="ARBA" id="ARBA00023264"/>
    </source>
</evidence>
<keyword evidence="5" id="KW-0808">Transferase</keyword>
<evidence type="ECO:0000256" key="3">
    <source>
        <dbReference type="ARBA" id="ARBA00022475"/>
    </source>
</evidence>
<feature type="binding site" evidence="17">
    <location>
        <begin position="77"/>
        <end position="79"/>
    </location>
    <ligand>
        <name>ATP</name>
        <dbReference type="ChEBI" id="CHEBI:30616"/>
    </ligand>
</feature>
<evidence type="ECO:0000256" key="17">
    <source>
        <dbReference type="PIRSR" id="PIRSR600829-3"/>
    </source>
</evidence>
<evidence type="ECO:0000256" key="7">
    <source>
        <dbReference type="ARBA" id="ARBA00022741"/>
    </source>
</evidence>
<feature type="active site" description="Proton acceptor" evidence="15">
    <location>
        <position position="61"/>
    </location>
</feature>
<evidence type="ECO:0000256" key="9">
    <source>
        <dbReference type="ARBA" id="ARBA00022840"/>
    </source>
</evidence>
<keyword evidence="12 19" id="KW-0472">Membrane</keyword>
<dbReference type="EMBL" id="RKRF01000007">
    <property type="protein sequence ID" value="RPF55598.1"/>
    <property type="molecule type" value="Genomic_DNA"/>
</dbReference>
<gene>
    <name evidence="20" type="ORF">EDC24_0476</name>
</gene>
<dbReference type="Gene3D" id="1.10.287.3610">
    <property type="match status" value="1"/>
</dbReference>
<dbReference type="RefSeq" id="WP_124219398.1">
    <property type="nucleotide sequence ID" value="NZ_RKRF01000007.1"/>
</dbReference>
<dbReference type="InterPro" id="IPR000829">
    <property type="entry name" value="DAGK"/>
</dbReference>
<evidence type="ECO:0000256" key="11">
    <source>
        <dbReference type="ARBA" id="ARBA00023098"/>
    </source>
</evidence>
<evidence type="ECO:0000256" key="13">
    <source>
        <dbReference type="ARBA" id="ARBA00023209"/>
    </source>
</evidence>
<evidence type="ECO:0000256" key="15">
    <source>
        <dbReference type="PIRSR" id="PIRSR600829-1"/>
    </source>
</evidence>
<keyword evidence="8 20" id="KW-0418">Kinase</keyword>
<feature type="binding site" evidence="17">
    <location>
        <position position="20"/>
    </location>
    <ligand>
        <name>ATP</name>
        <dbReference type="ChEBI" id="CHEBI:30616"/>
    </ligand>
</feature>
<keyword evidence="7 17" id="KW-0547">Nucleotide-binding</keyword>
<evidence type="ECO:0000256" key="5">
    <source>
        <dbReference type="ARBA" id="ARBA00022679"/>
    </source>
</evidence>
<feature type="binding site" evidence="18">
    <location>
        <position position="20"/>
    </location>
    <ligand>
        <name>a divalent metal cation</name>
        <dbReference type="ChEBI" id="CHEBI:60240"/>
    </ligand>
</feature>
<keyword evidence="13" id="KW-0594">Phospholipid biosynthesis</keyword>
<dbReference type="Pfam" id="PF01219">
    <property type="entry name" value="DAGK_prokar"/>
    <property type="match status" value="1"/>
</dbReference>
<dbReference type="OrthoDB" id="9789934at2"/>
<reference evidence="20 21" key="1">
    <citation type="submission" date="2018-11" db="EMBL/GenBank/DDBJ databases">
        <title>Genomic Encyclopedia of Type Strains, Phase IV (KMG-IV): sequencing the most valuable type-strain genomes for metagenomic binning, comparative biology and taxonomic classification.</title>
        <authorList>
            <person name="Goeker M."/>
        </authorList>
    </citation>
    <scope>NUCLEOTIDE SEQUENCE [LARGE SCALE GENOMIC DNA]</scope>
    <source>
        <strain evidence="20 21">DSM 18090</strain>
    </source>
</reference>
<evidence type="ECO:0000256" key="18">
    <source>
        <dbReference type="PIRSR" id="PIRSR600829-4"/>
    </source>
</evidence>
<dbReference type="InterPro" id="IPR036945">
    <property type="entry name" value="DAGK_sf"/>
</dbReference>
<dbReference type="GO" id="GO:0046872">
    <property type="term" value="F:metal ion binding"/>
    <property type="evidence" value="ECO:0007669"/>
    <property type="project" value="UniProtKB-KW"/>
</dbReference>
<feature type="binding site" evidence="17">
    <location>
        <begin position="86"/>
        <end position="87"/>
    </location>
    <ligand>
        <name>ATP</name>
        <dbReference type="ChEBI" id="CHEBI:30616"/>
    </ligand>
</feature>
<sequence>MDKIGFRHAIRGIFTAVKLERNMKIHFVAMLLVLFTGLWLNVTVIEWLFLLIAIAMVLVAELLNTSIEIITDQIFTERHDVAKQIKDISAGAVLIASIFALIIGIIIFVPRIISLL</sequence>
<dbReference type="GO" id="GO:0005886">
    <property type="term" value="C:plasma membrane"/>
    <property type="evidence" value="ECO:0007669"/>
    <property type="project" value="UniProtKB-SubCell"/>
</dbReference>
<feature type="binding site" evidence="17">
    <location>
        <position position="68"/>
    </location>
    <ligand>
        <name>ATP</name>
        <dbReference type="ChEBI" id="CHEBI:30616"/>
    </ligand>
</feature>
<organism evidence="20 21">
    <name type="scientific">Aquisalibacillus elongatus</name>
    <dbReference type="NCBI Taxonomy" id="485577"/>
    <lineage>
        <taxon>Bacteria</taxon>
        <taxon>Bacillati</taxon>
        <taxon>Bacillota</taxon>
        <taxon>Bacilli</taxon>
        <taxon>Bacillales</taxon>
        <taxon>Bacillaceae</taxon>
        <taxon>Aquisalibacillus</taxon>
    </lineage>
</organism>
<evidence type="ECO:0000256" key="6">
    <source>
        <dbReference type="ARBA" id="ARBA00022692"/>
    </source>
</evidence>
<evidence type="ECO:0000256" key="12">
    <source>
        <dbReference type="ARBA" id="ARBA00023136"/>
    </source>
</evidence>
<dbReference type="CDD" id="cd14265">
    <property type="entry name" value="UDPK_IM_like"/>
    <property type="match status" value="1"/>
</dbReference>
<dbReference type="GO" id="GO:0005524">
    <property type="term" value="F:ATP binding"/>
    <property type="evidence" value="ECO:0007669"/>
    <property type="project" value="UniProtKB-KW"/>
</dbReference>
<feature type="transmembrane region" description="Helical" evidence="19">
    <location>
        <begin position="48"/>
        <end position="67"/>
    </location>
</feature>
<name>A0A3N5C0L1_9BACI</name>
<evidence type="ECO:0000256" key="10">
    <source>
        <dbReference type="ARBA" id="ARBA00022989"/>
    </source>
</evidence>
<keyword evidence="4" id="KW-0444">Lipid biosynthesis</keyword>
<keyword evidence="3" id="KW-1003">Cell membrane</keyword>
<evidence type="ECO:0000256" key="8">
    <source>
        <dbReference type="ARBA" id="ARBA00022777"/>
    </source>
</evidence>
<feature type="transmembrane region" description="Helical" evidence="19">
    <location>
        <begin position="88"/>
        <end position="113"/>
    </location>
</feature>
<keyword evidence="6 19" id="KW-0812">Transmembrane</keyword>
<feature type="transmembrane region" description="Helical" evidence="19">
    <location>
        <begin position="25"/>
        <end position="42"/>
    </location>
</feature>
<keyword evidence="11" id="KW-0443">Lipid metabolism</keyword>
<evidence type="ECO:0000313" key="20">
    <source>
        <dbReference type="EMBL" id="RPF55598.1"/>
    </source>
</evidence>
<feature type="binding site" evidence="18">
    <location>
        <position position="68"/>
    </location>
    <ligand>
        <name>a divalent metal cation</name>
        <dbReference type="ChEBI" id="CHEBI:60240"/>
    </ligand>
</feature>
<dbReference type="GO" id="GO:0008654">
    <property type="term" value="P:phospholipid biosynthetic process"/>
    <property type="evidence" value="ECO:0007669"/>
    <property type="project" value="UniProtKB-KW"/>
</dbReference>